<dbReference type="InterPro" id="IPR022450">
    <property type="entry name" value="TsaD"/>
</dbReference>
<protein>
    <recommendedName>
        <fullName evidence="8">tRNA N6-adenosine threonylcarbamoyltransferase</fullName>
        <ecNumber evidence="8">2.3.1.234</ecNumber>
    </recommendedName>
    <alternativeName>
        <fullName evidence="8">N6-L-threonylcarbamoyladenine synthase</fullName>
        <shortName evidence="8">t(6)A synthase</shortName>
    </alternativeName>
    <alternativeName>
        <fullName evidence="8">t(6)A37 threonylcarbamoyladenosine biosynthesis protein TsaD</fullName>
    </alternativeName>
    <alternativeName>
        <fullName evidence="8">tRNA threonylcarbamoyladenosine biosynthesis protein TsaD</fullName>
    </alternativeName>
</protein>
<dbReference type="SUPFAM" id="SSF53067">
    <property type="entry name" value="Actin-like ATPase domain"/>
    <property type="match status" value="1"/>
</dbReference>
<feature type="binding site" evidence="8">
    <location>
        <begin position="142"/>
        <end position="146"/>
    </location>
    <ligand>
        <name>substrate</name>
    </ligand>
</feature>
<dbReference type="InterPro" id="IPR017861">
    <property type="entry name" value="KAE1/TsaD"/>
</dbReference>
<dbReference type="AlphaFoldDB" id="A0A0B7P0B6"/>
<dbReference type="FunFam" id="3.30.420.40:FF:000040">
    <property type="entry name" value="tRNA N6-adenosine threonylcarbamoyltransferase"/>
    <property type="match status" value="1"/>
</dbReference>
<feature type="binding site" evidence="8">
    <location>
        <position position="193"/>
    </location>
    <ligand>
        <name>substrate</name>
    </ligand>
</feature>
<comment type="similarity">
    <text evidence="8">Belongs to the KAE1 / TsaD family.</text>
</comment>
<keyword evidence="6 8" id="KW-0012">Acyltransferase</keyword>
<evidence type="ECO:0000256" key="1">
    <source>
        <dbReference type="ARBA" id="ARBA00022490"/>
    </source>
</evidence>
<comment type="cofactor">
    <cofactor evidence="8">
        <name>Fe(2+)</name>
        <dbReference type="ChEBI" id="CHEBI:29033"/>
    </cofactor>
    <text evidence="8">Binds 1 Fe(2+) ion per subunit.</text>
</comment>
<keyword evidence="4 8" id="KW-0479">Metal-binding</keyword>
<dbReference type="Gene3D" id="3.30.420.40">
    <property type="match status" value="2"/>
</dbReference>
<evidence type="ECO:0000256" key="5">
    <source>
        <dbReference type="ARBA" id="ARBA00023004"/>
    </source>
</evidence>
<feature type="binding site" evidence="8">
    <location>
        <position position="176"/>
    </location>
    <ligand>
        <name>substrate</name>
    </ligand>
</feature>
<dbReference type="EMBL" id="LM676427">
    <property type="protein sequence ID" value="CEP26927.1"/>
    <property type="molecule type" value="Genomic_DNA"/>
</dbReference>
<evidence type="ECO:0000256" key="7">
    <source>
        <dbReference type="ARBA" id="ARBA00048117"/>
    </source>
</evidence>
<proteinExistence type="inferred from homology"/>
<comment type="function">
    <text evidence="8">Required for the formation of a threonylcarbamoyl group on adenosine at position 37 (t(6)A37) in tRNAs that read codons beginning with adenine. Is involved in the transfer of the threonylcarbamoyl moiety of threonylcarbamoyl-AMP (TC-AMP) to the N6 group of A37, together with TsaE and TsaB. TsaD likely plays a direct catalytic role in this reaction.</text>
</comment>
<evidence type="ECO:0000256" key="6">
    <source>
        <dbReference type="ARBA" id="ARBA00023315"/>
    </source>
</evidence>
<dbReference type="InterPro" id="IPR017860">
    <property type="entry name" value="Peptidase_M22_CS"/>
</dbReference>
<feature type="binding site" evidence="8">
    <location>
        <position position="113"/>
    </location>
    <ligand>
        <name>Fe cation</name>
        <dbReference type="ChEBI" id="CHEBI:24875"/>
    </ligand>
</feature>
<evidence type="ECO:0000256" key="3">
    <source>
        <dbReference type="ARBA" id="ARBA00022694"/>
    </source>
</evidence>
<comment type="catalytic activity">
    <reaction evidence="7 8">
        <text>L-threonylcarbamoyladenylate + adenosine(37) in tRNA = N(6)-L-threonylcarbamoyladenosine(37) in tRNA + AMP + H(+)</text>
        <dbReference type="Rhea" id="RHEA:37059"/>
        <dbReference type="Rhea" id="RHEA-COMP:10162"/>
        <dbReference type="Rhea" id="RHEA-COMP:10163"/>
        <dbReference type="ChEBI" id="CHEBI:15378"/>
        <dbReference type="ChEBI" id="CHEBI:73682"/>
        <dbReference type="ChEBI" id="CHEBI:74411"/>
        <dbReference type="ChEBI" id="CHEBI:74418"/>
        <dbReference type="ChEBI" id="CHEBI:456215"/>
        <dbReference type="EC" id="2.3.1.234"/>
    </reaction>
</comment>
<gene>
    <name evidence="10" type="primary">gcp</name>
    <name evidence="8" type="synonym">tsaD</name>
    <name evidence="10" type="ORF">PFCIRM138_10965</name>
</gene>
<dbReference type="EC" id="2.3.1.234" evidence="8"/>
<evidence type="ECO:0000313" key="10">
    <source>
        <dbReference type="EMBL" id="CEP26927.1"/>
    </source>
</evidence>
<dbReference type="NCBIfam" id="TIGR03723">
    <property type="entry name" value="T6A_TsaD_YgjD"/>
    <property type="match status" value="1"/>
</dbReference>
<dbReference type="Pfam" id="PF00814">
    <property type="entry name" value="TsaD"/>
    <property type="match status" value="1"/>
</dbReference>
<dbReference type="HAMAP" id="MF_01445">
    <property type="entry name" value="TsaD"/>
    <property type="match status" value="1"/>
</dbReference>
<sequence>MSEPLVLGIESSCDETSVGIVRGEHLLANEVASSVELHARFGGVVPEVASRAHLEAIGPTLRRAIETADIDLAELDAVSVTAGPGLMGSLVVGVAAAKALAACLNKPLYGLNHLVGHVAVDLLDHPDDEPARPIAKPCLALLVSGGHTQLLKVDDITGGITEVGTTIDDAAGEAYDKVARLLGLPYPGGPVIDRAAQQGDPKAIRFPRGLTAGHDMVKHRFDFSFSGLKTAVARWVETRRLSGDEVPLNDVAASFQEAVADVITAKAVAAAQFHGITHMIIGGGVAANSRLRGLLAARTASAGIELRRPRPALCTDNGAMIACLGAQVVKAGLAPSGLTIAANSGLPVETVVLPPAA</sequence>
<evidence type="ECO:0000256" key="8">
    <source>
        <dbReference type="HAMAP-Rule" id="MF_01445"/>
    </source>
</evidence>
<dbReference type="GO" id="GO:0016787">
    <property type="term" value="F:hydrolase activity"/>
    <property type="evidence" value="ECO:0007669"/>
    <property type="project" value="UniProtKB-KW"/>
</dbReference>
<dbReference type="GO" id="GO:0002949">
    <property type="term" value="P:tRNA threonylcarbamoyladenosine modification"/>
    <property type="evidence" value="ECO:0007669"/>
    <property type="project" value="UniProtKB-UniRule"/>
</dbReference>
<feature type="binding site" evidence="8">
    <location>
        <position position="316"/>
    </location>
    <ligand>
        <name>Fe cation</name>
        <dbReference type="ChEBI" id="CHEBI:24875"/>
    </ligand>
</feature>
<dbReference type="GO" id="GO:0005737">
    <property type="term" value="C:cytoplasm"/>
    <property type="evidence" value="ECO:0007669"/>
    <property type="project" value="UniProtKB-SubCell"/>
</dbReference>
<organism evidence="10">
    <name type="scientific">Propionibacterium freudenreichii subsp. freudenreichii</name>
    <dbReference type="NCBI Taxonomy" id="66712"/>
    <lineage>
        <taxon>Bacteria</taxon>
        <taxon>Bacillati</taxon>
        <taxon>Actinomycetota</taxon>
        <taxon>Actinomycetes</taxon>
        <taxon>Propionibacteriales</taxon>
        <taxon>Propionibacteriaceae</taxon>
        <taxon>Propionibacterium</taxon>
    </lineage>
</organism>
<reference evidence="10" key="1">
    <citation type="submission" date="2014-08" db="EMBL/GenBank/DDBJ databases">
        <authorList>
            <person name="Falentin Helene"/>
        </authorList>
    </citation>
    <scope>NUCLEOTIDE SEQUENCE</scope>
</reference>
<dbReference type="InterPro" id="IPR043129">
    <property type="entry name" value="ATPase_NBD"/>
</dbReference>
<dbReference type="GO" id="GO:0005506">
    <property type="term" value="F:iron ion binding"/>
    <property type="evidence" value="ECO:0007669"/>
    <property type="project" value="UniProtKB-UniRule"/>
</dbReference>
<dbReference type="NCBIfam" id="TIGR00329">
    <property type="entry name" value="gcp_kae1"/>
    <property type="match status" value="1"/>
</dbReference>
<keyword evidence="2 8" id="KW-0808">Transferase</keyword>
<evidence type="ECO:0000259" key="9">
    <source>
        <dbReference type="Pfam" id="PF00814"/>
    </source>
</evidence>
<keyword evidence="1 8" id="KW-0963">Cytoplasm</keyword>
<comment type="subcellular location">
    <subcellularLocation>
        <location evidence="8">Cytoplasm</location>
    </subcellularLocation>
</comment>
<dbReference type="PANTHER" id="PTHR11735:SF6">
    <property type="entry name" value="TRNA N6-ADENOSINE THREONYLCARBAMOYLTRANSFERASE, MITOCHONDRIAL"/>
    <property type="match status" value="1"/>
</dbReference>
<feature type="binding site" evidence="8">
    <location>
        <position position="288"/>
    </location>
    <ligand>
        <name>substrate</name>
    </ligand>
</feature>
<evidence type="ECO:0000256" key="4">
    <source>
        <dbReference type="ARBA" id="ARBA00022723"/>
    </source>
</evidence>
<keyword evidence="5 8" id="KW-0408">Iron</keyword>
<evidence type="ECO:0000256" key="2">
    <source>
        <dbReference type="ARBA" id="ARBA00022679"/>
    </source>
</evidence>
<dbReference type="FunFam" id="3.30.420.40:FF:000012">
    <property type="entry name" value="tRNA N6-adenosine threonylcarbamoyltransferase"/>
    <property type="match status" value="1"/>
</dbReference>
<feature type="domain" description="Gcp-like" evidence="9">
    <location>
        <begin position="26"/>
        <end position="322"/>
    </location>
</feature>
<feature type="binding site" evidence="8">
    <location>
        <position position="189"/>
    </location>
    <ligand>
        <name>substrate</name>
    </ligand>
</feature>
<dbReference type="InterPro" id="IPR000905">
    <property type="entry name" value="Gcp-like_dom"/>
</dbReference>
<dbReference type="PROSITE" id="PS01016">
    <property type="entry name" value="GLYCOPROTEASE"/>
    <property type="match status" value="1"/>
</dbReference>
<dbReference type="PANTHER" id="PTHR11735">
    <property type="entry name" value="TRNA N6-ADENOSINE THREONYLCARBAMOYLTRANSFERASE"/>
    <property type="match status" value="1"/>
</dbReference>
<dbReference type="GO" id="GO:0061711">
    <property type="term" value="F:tRNA N(6)-L-threonylcarbamoyladenine synthase activity"/>
    <property type="evidence" value="ECO:0007669"/>
    <property type="project" value="UniProtKB-EC"/>
</dbReference>
<dbReference type="CDD" id="cd24133">
    <property type="entry name" value="ASKHA_NBD_TsaD_bac"/>
    <property type="match status" value="1"/>
</dbReference>
<dbReference type="PRINTS" id="PR00789">
    <property type="entry name" value="OSIALOPTASE"/>
</dbReference>
<keyword evidence="3 8" id="KW-0819">tRNA processing</keyword>
<feature type="binding site" evidence="8">
    <location>
        <position position="117"/>
    </location>
    <ligand>
        <name>Fe cation</name>
        <dbReference type="ChEBI" id="CHEBI:24875"/>
    </ligand>
</feature>
<accession>A0A0B7P0B6</accession>
<name>A0A0B7P0B6_PROFF</name>
<keyword evidence="10" id="KW-0378">Hydrolase</keyword>